<dbReference type="GO" id="GO:0015920">
    <property type="term" value="P:lipopolysaccharide transport"/>
    <property type="evidence" value="ECO:0007669"/>
    <property type="project" value="TreeGrafter"/>
</dbReference>
<keyword evidence="5 8" id="KW-0812">Transmembrane</keyword>
<dbReference type="KEGG" id="pvo:PVOR_31509"/>
<evidence type="ECO:0000313" key="10">
    <source>
        <dbReference type="EMBL" id="EFU38130.1"/>
    </source>
</evidence>
<evidence type="ECO:0000256" key="2">
    <source>
        <dbReference type="ARBA" id="ARBA00007783"/>
    </source>
</evidence>
<comment type="similarity">
    <text evidence="2 8">Belongs to the ABC-2 integral membrane protein family.</text>
</comment>
<organism evidence="10 11">
    <name type="scientific">Paenibacillus vortex V453</name>
    <dbReference type="NCBI Taxonomy" id="715225"/>
    <lineage>
        <taxon>Bacteria</taxon>
        <taxon>Bacillati</taxon>
        <taxon>Bacillota</taxon>
        <taxon>Bacilli</taxon>
        <taxon>Bacillales</taxon>
        <taxon>Paenibacillaceae</taxon>
        <taxon>Paenibacillus</taxon>
    </lineage>
</organism>
<comment type="caution">
    <text evidence="10">The sequence shown here is derived from an EMBL/GenBank/DDBJ whole genome shotgun (WGS) entry which is preliminary data.</text>
</comment>
<dbReference type="AlphaFoldDB" id="A0A2R9SL91"/>
<dbReference type="GO" id="GO:0140359">
    <property type="term" value="F:ABC-type transporter activity"/>
    <property type="evidence" value="ECO:0007669"/>
    <property type="project" value="InterPro"/>
</dbReference>
<keyword evidence="7 8" id="KW-0472">Membrane</keyword>
<evidence type="ECO:0000256" key="1">
    <source>
        <dbReference type="ARBA" id="ARBA00004651"/>
    </source>
</evidence>
<protein>
    <recommendedName>
        <fullName evidence="8">Transport permease protein</fullName>
    </recommendedName>
</protein>
<name>A0A2R9SL91_9BACL</name>
<dbReference type="Proteomes" id="UP000003094">
    <property type="component" value="Unassembled WGS sequence"/>
</dbReference>
<keyword evidence="3 8" id="KW-0813">Transport</keyword>
<dbReference type="PANTHER" id="PTHR30413:SF10">
    <property type="entry name" value="CAPSULE POLYSACCHARIDE EXPORT INNER-MEMBRANE PROTEIN CTRC"/>
    <property type="match status" value="1"/>
</dbReference>
<feature type="transmembrane region" description="Helical" evidence="8">
    <location>
        <begin position="46"/>
        <end position="66"/>
    </location>
</feature>
<feature type="transmembrane region" description="Helical" evidence="8">
    <location>
        <begin position="212"/>
        <end position="229"/>
    </location>
</feature>
<evidence type="ECO:0000256" key="4">
    <source>
        <dbReference type="ARBA" id="ARBA00022475"/>
    </source>
</evidence>
<evidence type="ECO:0000256" key="6">
    <source>
        <dbReference type="ARBA" id="ARBA00022989"/>
    </source>
</evidence>
<feature type="domain" description="ABC transmembrane type-2" evidence="9">
    <location>
        <begin position="263"/>
        <end position="486"/>
    </location>
</feature>
<evidence type="ECO:0000313" key="11">
    <source>
        <dbReference type="Proteomes" id="UP000003094"/>
    </source>
</evidence>
<dbReference type="GO" id="GO:0005886">
    <property type="term" value="C:plasma membrane"/>
    <property type="evidence" value="ECO:0007669"/>
    <property type="project" value="UniProtKB-SubCell"/>
</dbReference>
<evidence type="ECO:0000259" key="9">
    <source>
        <dbReference type="PROSITE" id="PS51012"/>
    </source>
</evidence>
<evidence type="ECO:0000256" key="5">
    <source>
        <dbReference type="ARBA" id="ARBA00022692"/>
    </source>
</evidence>
<sequence>MIYIITKIVNIIWGNVTLELIQKYIKSLFYKVNQIRGSLMSRFKRVLLFVIAVISMIGSFSILEIYNRSNYNVLLSFEVKSEFSDDYQVFYSKDNLGWEEQKSLHLDYNTPGDWKTLEYQIPKDTSQLRIDFGTNKGDILLRSLIISTNSQVPIFLERLKEASYNQLQLKNVLEDRLEIYSLGNDPYIEFSVQQFIQDSVHNTSYSHKVKNIVISIIFSGLIVFITRYLKTIFQFFRTITANNRLILNLARNDFKTKYASSYLGVIWGFVNPLLTILTYWFVFQVGLRSGNVSEVPFILWFITGIVPWFFFAEAFSGATNSLQEYSYLVKKVVFKIELLPVVKIVSALFVHLFFICFLFVVFAAYGYYPTIYNLQFIYYSVCLIVLVLSLSILTSAVVLFFKDLGQIITIILQMGFWFTPIGWPVAMLSEFWAYIFKLNPVFYIVQGYRDTFIDKILFYERPYETLYFWILCLSIFTLGTVVFRKLKPHFADVL</sequence>
<evidence type="ECO:0000256" key="8">
    <source>
        <dbReference type="RuleBase" id="RU361157"/>
    </source>
</evidence>
<dbReference type="PROSITE" id="PS51012">
    <property type="entry name" value="ABC_TM2"/>
    <property type="match status" value="1"/>
</dbReference>
<comment type="subcellular location">
    <subcellularLocation>
        <location evidence="1 8">Cell membrane</location>
        <topology evidence="1 8">Multi-pass membrane protein</topology>
    </subcellularLocation>
</comment>
<feature type="transmembrane region" description="Helical" evidence="8">
    <location>
        <begin position="297"/>
        <end position="318"/>
    </location>
</feature>
<keyword evidence="11" id="KW-1185">Reference proteome</keyword>
<evidence type="ECO:0000256" key="3">
    <source>
        <dbReference type="ARBA" id="ARBA00022448"/>
    </source>
</evidence>
<dbReference type="InterPro" id="IPR047817">
    <property type="entry name" value="ABC2_TM_bact-type"/>
</dbReference>
<dbReference type="InterPro" id="IPR013525">
    <property type="entry name" value="ABC2_TM"/>
</dbReference>
<keyword evidence="6 8" id="KW-1133">Transmembrane helix</keyword>
<reference evidence="10 11" key="1">
    <citation type="journal article" date="2010" name="BMC Genomics">
        <title>Genome sequence of the pattern forming Paenibacillus vortex bacterium reveals potential for thriving in complex environments.</title>
        <authorList>
            <person name="Sirota-Madi A."/>
            <person name="Olender T."/>
            <person name="Helman Y."/>
            <person name="Ingham C."/>
            <person name="Brainis I."/>
            <person name="Roth D."/>
            <person name="Hagi E."/>
            <person name="Brodsky L."/>
            <person name="Leshkowitz D."/>
            <person name="Galatenko V."/>
            <person name="Nikolaev V."/>
            <person name="Mugasimangalam R.C."/>
            <person name="Bransburg-Zabary S."/>
            <person name="Gutnick D.L."/>
            <person name="Lancet D."/>
            <person name="Ben-Jacob E."/>
        </authorList>
    </citation>
    <scope>NUCLEOTIDE SEQUENCE [LARGE SCALE GENOMIC DNA]</scope>
    <source>
        <strain evidence="10 11">V453</strain>
    </source>
</reference>
<feature type="transmembrane region" description="Helical" evidence="8">
    <location>
        <begin position="408"/>
        <end position="435"/>
    </location>
</feature>
<feature type="transmembrane region" description="Helical" evidence="8">
    <location>
        <begin position="377"/>
        <end position="401"/>
    </location>
</feature>
<keyword evidence="4 8" id="KW-1003">Cell membrane</keyword>
<dbReference type="EMBL" id="ADHJ01000055">
    <property type="protein sequence ID" value="EFU38130.1"/>
    <property type="molecule type" value="Genomic_DNA"/>
</dbReference>
<feature type="transmembrane region" description="Helical" evidence="8">
    <location>
        <begin position="466"/>
        <end position="483"/>
    </location>
</feature>
<evidence type="ECO:0000256" key="7">
    <source>
        <dbReference type="ARBA" id="ARBA00023136"/>
    </source>
</evidence>
<proteinExistence type="inferred from homology"/>
<gene>
    <name evidence="10" type="ORF">PVOR_31509</name>
</gene>
<dbReference type="PANTHER" id="PTHR30413">
    <property type="entry name" value="INNER MEMBRANE TRANSPORT PERMEASE"/>
    <property type="match status" value="1"/>
</dbReference>
<feature type="transmembrane region" description="Helical" evidence="8">
    <location>
        <begin position="261"/>
        <end position="282"/>
    </location>
</feature>
<accession>A0A2R9SL91</accession>
<dbReference type="Pfam" id="PF01061">
    <property type="entry name" value="ABC2_membrane"/>
    <property type="match status" value="1"/>
</dbReference>
<feature type="transmembrane region" description="Helical" evidence="8">
    <location>
        <begin position="338"/>
        <end position="365"/>
    </location>
</feature>